<sequence>MHSDECTDAEREAFRRWYDADPSHAEEYAAMCRIWKVSEQLPPSPMKLAPPARRRTGAALLARAALVVLASGVIWGAGWSVGALPGSVRYYLAEDGRREVLLPDRSQVELNRRTSLLYLGYSDHRRVLLSDGEAYFDVRRDVEKPFVIRADNASVRVTGTHFNVWTAPERTTVTVSQGSVLVSREEGASAYNQAAELTPGMQAVVIPDRMLQLGRVDPATAAAWRKGRLMLDDVSLRDALPLINRYLDQPLRLEDQDIGELRIGGIYETSAIDQLVGALPQILPVALRQADGALLLSRRETP</sequence>
<dbReference type="Gene3D" id="2.60.120.1440">
    <property type="match status" value="1"/>
</dbReference>
<dbReference type="PANTHER" id="PTHR30273">
    <property type="entry name" value="PERIPLASMIC SIGNAL SENSOR AND SIGMA FACTOR ACTIVATOR FECR-RELATED"/>
    <property type="match status" value="1"/>
</dbReference>
<dbReference type="GO" id="GO:0016989">
    <property type="term" value="F:sigma factor antagonist activity"/>
    <property type="evidence" value="ECO:0007669"/>
    <property type="project" value="TreeGrafter"/>
</dbReference>
<name>L8MBP3_METFU</name>
<dbReference type="InterPro" id="IPR032623">
    <property type="entry name" value="FecR_N"/>
</dbReference>
<organism evidence="1 2">
    <name type="scientific">Metapseudomonas furukawaii</name>
    <name type="common">Pseudomonas furukawaii</name>
    <dbReference type="NCBI Taxonomy" id="1149133"/>
    <lineage>
        <taxon>Bacteria</taxon>
        <taxon>Pseudomonadati</taxon>
        <taxon>Pseudomonadota</taxon>
        <taxon>Gammaproteobacteria</taxon>
        <taxon>Pseudomonadales</taxon>
        <taxon>Pseudomonadaceae</taxon>
        <taxon>Metapseudomonas</taxon>
    </lineage>
</organism>
<dbReference type="KEGG" id="pfuw:KF707C_22610"/>
<dbReference type="PANTHER" id="PTHR30273:SF2">
    <property type="entry name" value="PROTEIN FECR"/>
    <property type="match status" value="1"/>
</dbReference>
<reference evidence="1 2" key="2">
    <citation type="journal article" date="2017" name="Int. J. Syst. Evol. Microbiol.">
        <title>Pseudomonas furukawaii sp. nov., a polychlorinated biphenyl-degrading bacterium isolated from biphenyl-contaminated soil in Japan.</title>
        <authorList>
            <person name="Kimura N."/>
            <person name="Watanabe T."/>
            <person name="Suenaga H."/>
            <person name="Fujihara H."/>
            <person name="Futagami T."/>
            <person name="Goto M."/>
            <person name="Hanada S."/>
            <person name="Hirose J."/>
        </authorList>
    </citation>
    <scope>NUCLEOTIDE SEQUENCE [LARGE SCALE GENOMIC DNA]</scope>
    <source>
        <strain evidence="2">DSM 10086 / NBRC 110670 / KF707</strain>
    </source>
</reference>
<accession>A0A143SPB8</accession>
<dbReference type="Proteomes" id="UP000218554">
    <property type="component" value="Chromosome"/>
</dbReference>
<protein>
    <submittedName>
        <fullName evidence="1">Antisigma transmembrane sensor FpvR</fullName>
    </submittedName>
</protein>
<dbReference type="Pfam" id="PF16220">
    <property type="entry name" value="DUF4880"/>
    <property type="match status" value="1"/>
</dbReference>
<dbReference type="Pfam" id="PF04773">
    <property type="entry name" value="FecR"/>
    <property type="match status" value="1"/>
</dbReference>
<accession>L8MBP3</accession>
<dbReference type="InterPro" id="IPR012373">
    <property type="entry name" value="Ferrdict_sens_TM"/>
</dbReference>
<keyword evidence="1" id="KW-0472">Membrane</keyword>
<proteinExistence type="predicted"/>
<dbReference type="AlphaFoldDB" id="L8MBP3"/>
<reference evidence="2" key="1">
    <citation type="submission" date="2015-05" db="EMBL/GenBank/DDBJ databases">
        <title>Draft genome sequencing of a biphenyl-degrading bacterium, Pseudomonas balearica KF707 (=NBRC110670).</title>
        <authorList>
            <person name="Kimura N."/>
            <person name="Hirose J."/>
            <person name="Watanabe T."/>
            <person name="Suenaga H."/>
            <person name="Fujihara H."/>
            <person name="Noguchi M."/>
            <person name="Hashimoto M."/>
            <person name="Shimodaira J."/>
            <person name="Tsuchikane K."/>
            <person name="Hosoyama A."/>
            <person name="Yamazoe A."/>
            <person name="Fujita N."/>
            <person name="Furukawa K."/>
        </authorList>
    </citation>
    <scope>NUCLEOTIDE SEQUENCE [LARGE SCALE GENOMIC DNA]</scope>
    <source>
        <strain evidence="2">DSM 10086 / NBRC 110670 / KF707</strain>
    </source>
</reference>
<keyword evidence="1" id="KW-0812">Transmembrane</keyword>
<evidence type="ECO:0000313" key="2">
    <source>
        <dbReference type="Proteomes" id="UP000218554"/>
    </source>
</evidence>
<dbReference type="EMBL" id="AP014862">
    <property type="protein sequence ID" value="BAU73949.1"/>
    <property type="molecule type" value="Genomic_DNA"/>
</dbReference>
<dbReference type="eggNOG" id="COG3712">
    <property type="taxonomic scope" value="Bacteria"/>
</dbReference>
<gene>
    <name evidence="1" type="ORF">KF707C_22610</name>
</gene>
<dbReference type="PIRSF" id="PIRSF018266">
    <property type="entry name" value="FecR"/>
    <property type="match status" value="1"/>
</dbReference>
<dbReference type="InterPro" id="IPR006860">
    <property type="entry name" value="FecR"/>
</dbReference>
<evidence type="ECO:0000313" key="1">
    <source>
        <dbReference type="EMBL" id="BAU73949.1"/>
    </source>
</evidence>
<keyword evidence="2" id="KW-1185">Reference proteome</keyword>